<evidence type="ECO:0000313" key="5">
    <source>
        <dbReference type="Proteomes" id="UP001189429"/>
    </source>
</evidence>
<protein>
    <recommendedName>
        <fullName evidence="3">SecA family profile domain-containing protein</fullName>
    </recommendedName>
</protein>
<comment type="caution">
    <text evidence="4">The sequence shown here is derived from an EMBL/GenBank/DDBJ whole genome shotgun (WGS) entry which is preliminary data.</text>
</comment>
<dbReference type="Gene3D" id="3.40.50.300">
    <property type="entry name" value="P-loop containing nucleotide triphosphate hydrolases"/>
    <property type="match status" value="1"/>
</dbReference>
<reference evidence="4" key="1">
    <citation type="submission" date="2023-10" db="EMBL/GenBank/DDBJ databases">
        <authorList>
            <person name="Chen Y."/>
            <person name="Shah S."/>
            <person name="Dougan E. K."/>
            <person name="Thang M."/>
            <person name="Chan C."/>
        </authorList>
    </citation>
    <scope>NUCLEOTIDE SEQUENCE [LARGE SCALE GENOMIC DNA]</scope>
</reference>
<keyword evidence="1" id="KW-0653">Protein transport</keyword>
<keyword evidence="5" id="KW-1185">Reference proteome</keyword>
<evidence type="ECO:0000256" key="1">
    <source>
        <dbReference type="ARBA" id="ARBA00022927"/>
    </source>
</evidence>
<dbReference type="PANTHER" id="PTHR30612">
    <property type="entry name" value="SECA INNER MEMBRANE COMPONENT OF SEC PROTEIN SECRETION SYSTEM"/>
    <property type="match status" value="1"/>
</dbReference>
<dbReference type="EMBL" id="CAUYUJ010019552">
    <property type="protein sequence ID" value="CAK0892031.1"/>
    <property type="molecule type" value="Genomic_DNA"/>
</dbReference>
<gene>
    <name evidence="4" type="ORF">PCOR1329_LOCUS71783</name>
</gene>
<dbReference type="SUPFAM" id="SSF52540">
    <property type="entry name" value="P-loop containing nucleoside triphosphate hydrolases"/>
    <property type="match status" value="1"/>
</dbReference>
<sequence>GFALLREAVWRVLELWYFDVQLLGGMVLHSGRLAEMKTGEGKTIVALLPTFLAALEGK</sequence>
<keyword evidence="1" id="KW-0813">Transport</keyword>
<proteinExistence type="predicted"/>
<dbReference type="InterPro" id="IPR011115">
    <property type="entry name" value="SecA_DEAD"/>
</dbReference>
<feature type="non-terminal residue" evidence="4">
    <location>
        <position position="1"/>
    </location>
</feature>
<dbReference type="InterPro" id="IPR027417">
    <property type="entry name" value="P-loop_NTPase"/>
</dbReference>
<dbReference type="Pfam" id="PF07517">
    <property type="entry name" value="SecA_DEAD"/>
    <property type="match status" value="1"/>
</dbReference>
<accession>A0ABN9X359</accession>
<evidence type="ECO:0000256" key="2">
    <source>
        <dbReference type="ARBA" id="ARBA00023010"/>
    </source>
</evidence>
<evidence type="ECO:0000313" key="4">
    <source>
        <dbReference type="EMBL" id="CAK0892031.1"/>
    </source>
</evidence>
<dbReference type="PRINTS" id="PR00906">
    <property type="entry name" value="SECA"/>
</dbReference>
<feature type="domain" description="SecA family profile" evidence="3">
    <location>
        <begin position="1"/>
        <end position="58"/>
    </location>
</feature>
<keyword evidence="2" id="KW-0811">Translocation</keyword>
<feature type="non-terminal residue" evidence="4">
    <location>
        <position position="58"/>
    </location>
</feature>
<dbReference type="InterPro" id="IPR014018">
    <property type="entry name" value="SecA_motor_DEAD"/>
</dbReference>
<evidence type="ECO:0000259" key="3">
    <source>
        <dbReference type="PROSITE" id="PS51196"/>
    </source>
</evidence>
<organism evidence="4 5">
    <name type="scientific">Prorocentrum cordatum</name>
    <dbReference type="NCBI Taxonomy" id="2364126"/>
    <lineage>
        <taxon>Eukaryota</taxon>
        <taxon>Sar</taxon>
        <taxon>Alveolata</taxon>
        <taxon>Dinophyceae</taxon>
        <taxon>Prorocentrales</taxon>
        <taxon>Prorocentraceae</taxon>
        <taxon>Prorocentrum</taxon>
    </lineage>
</organism>
<dbReference type="InterPro" id="IPR000185">
    <property type="entry name" value="SecA"/>
</dbReference>
<dbReference type="Proteomes" id="UP001189429">
    <property type="component" value="Unassembled WGS sequence"/>
</dbReference>
<dbReference type="PANTHER" id="PTHR30612:SF0">
    <property type="entry name" value="CHLOROPLAST PROTEIN-TRANSPORTING ATPASE"/>
    <property type="match status" value="1"/>
</dbReference>
<dbReference type="PROSITE" id="PS51196">
    <property type="entry name" value="SECA_MOTOR_DEAD"/>
    <property type="match status" value="1"/>
</dbReference>
<name>A0ABN9X359_9DINO</name>